<organism evidence="2 3">
    <name type="scientific">Allacma fusca</name>
    <dbReference type="NCBI Taxonomy" id="39272"/>
    <lineage>
        <taxon>Eukaryota</taxon>
        <taxon>Metazoa</taxon>
        <taxon>Ecdysozoa</taxon>
        <taxon>Arthropoda</taxon>
        <taxon>Hexapoda</taxon>
        <taxon>Collembola</taxon>
        <taxon>Symphypleona</taxon>
        <taxon>Sminthuridae</taxon>
        <taxon>Allacma</taxon>
    </lineage>
</organism>
<dbReference type="Proteomes" id="UP000708208">
    <property type="component" value="Unassembled WGS sequence"/>
</dbReference>
<comment type="caution">
    <text evidence="2">The sequence shown here is derived from an EMBL/GenBank/DDBJ whole genome shotgun (WGS) entry which is preliminary data.</text>
</comment>
<accession>A0A8J2K1A1</accession>
<evidence type="ECO:0000313" key="3">
    <source>
        <dbReference type="Proteomes" id="UP000708208"/>
    </source>
</evidence>
<protein>
    <submittedName>
        <fullName evidence="2">Uncharacterized protein</fullName>
    </submittedName>
</protein>
<evidence type="ECO:0000313" key="2">
    <source>
        <dbReference type="EMBL" id="CAG7730242.1"/>
    </source>
</evidence>
<evidence type="ECO:0000256" key="1">
    <source>
        <dbReference type="SAM" id="SignalP"/>
    </source>
</evidence>
<feature type="chain" id="PRO_5035163660" evidence="1">
    <location>
        <begin position="26"/>
        <end position="140"/>
    </location>
</feature>
<dbReference type="AlphaFoldDB" id="A0A8J2K1A1"/>
<reference evidence="2" key="1">
    <citation type="submission" date="2021-06" db="EMBL/GenBank/DDBJ databases">
        <authorList>
            <person name="Hodson N. C."/>
            <person name="Mongue J. A."/>
            <person name="Jaron S. K."/>
        </authorList>
    </citation>
    <scope>NUCLEOTIDE SEQUENCE</scope>
</reference>
<sequence>MKPWIKSERFLVLFIFLSFVSFALSLPSQLTSNNKPMKKVSRKVSDRRSYSKLGSGPERYDDTINEYLTERTCWWNEMCKEEFSTRFRCRCPLWSFCSSPGRYYNAYCTMSGTGYLWSQPKGPSFFGKGPYKMRRIKKSE</sequence>
<gene>
    <name evidence="2" type="ORF">AFUS01_LOCUS18901</name>
</gene>
<proteinExistence type="predicted"/>
<dbReference type="OrthoDB" id="6373466at2759"/>
<keyword evidence="1" id="KW-0732">Signal</keyword>
<name>A0A8J2K1A1_9HEXA</name>
<feature type="signal peptide" evidence="1">
    <location>
        <begin position="1"/>
        <end position="25"/>
    </location>
</feature>
<dbReference type="EMBL" id="CAJVCH010191212">
    <property type="protein sequence ID" value="CAG7730242.1"/>
    <property type="molecule type" value="Genomic_DNA"/>
</dbReference>
<keyword evidence="3" id="KW-1185">Reference proteome</keyword>